<dbReference type="GO" id="GO:0033178">
    <property type="term" value="C:proton-transporting two-sector ATPase complex, catalytic domain"/>
    <property type="evidence" value="ECO:0007669"/>
    <property type="project" value="InterPro"/>
</dbReference>
<proteinExistence type="inferred from homology"/>
<name>A0A926III4_9FIRM</name>
<dbReference type="EMBL" id="JACRTG010000005">
    <property type="protein sequence ID" value="MBC8586994.1"/>
    <property type="molecule type" value="Genomic_DNA"/>
</dbReference>
<comment type="similarity">
    <text evidence="1">Belongs to the V-ATPase E subunit family.</text>
</comment>
<evidence type="ECO:0000313" key="4">
    <source>
        <dbReference type="EMBL" id="MBC8586994.1"/>
    </source>
</evidence>
<dbReference type="Pfam" id="PF01991">
    <property type="entry name" value="vATP-synt_E"/>
    <property type="match status" value="1"/>
</dbReference>
<evidence type="ECO:0000313" key="5">
    <source>
        <dbReference type="Proteomes" id="UP000601171"/>
    </source>
</evidence>
<organism evidence="4 5">
    <name type="scientific">Paratissierella segnis</name>
    <dbReference type="NCBI Taxonomy" id="2763679"/>
    <lineage>
        <taxon>Bacteria</taxon>
        <taxon>Bacillati</taxon>
        <taxon>Bacillota</taxon>
        <taxon>Tissierellia</taxon>
        <taxon>Tissierellales</taxon>
        <taxon>Tissierellaceae</taxon>
        <taxon>Paratissierella</taxon>
    </lineage>
</organism>
<dbReference type="InterPro" id="IPR002842">
    <property type="entry name" value="ATPase_V1_Esu"/>
</dbReference>
<dbReference type="AlphaFoldDB" id="A0A926III4"/>
<keyword evidence="5" id="KW-1185">Reference proteome</keyword>
<evidence type="ECO:0000256" key="2">
    <source>
        <dbReference type="ARBA" id="ARBA00022448"/>
    </source>
</evidence>
<reference evidence="4" key="1">
    <citation type="submission" date="2020-08" db="EMBL/GenBank/DDBJ databases">
        <title>Genome public.</title>
        <authorList>
            <person name="Liu C."/>
            <person name="Sun Q."/>
        </authorList>
    </citation>
    <scope>NUCLEOTIDE SEQUENCE</scope>
    <source>
        <strain evidence="4">BX21</strain>
    </source>
</reference>
<evidence type="ECO:0000256" key="1">
    <source>
        <dbReference type="ARBA" id="ARBA00005901"/>
    </source>
</evidence>
<protein>
    <recommendedName>
        <fullName evidence="6">V-ATPase subunit E</fullName>
    </recommendedName>
</protein>
<keyword evidence="2" id="KW-0813">Transport</keyword>
<dbReference type="Proteomes" id="UP000601171">
    <property type="component" value="Unassembled WGS sequence"/>
</dbReference>
<sequence>MSNLENLTQKIIDDAKSSAEGIIKEAEKKKEGLVSSRLEEAERLAEEILERANNEAEAIRYGIVSNAKLKARDKKISAKRNTMERTFQLAKSSFTNMNEKDYLNFLKSNIGNLKLKGTENLIVSENMRDSVKNAGFALQISDTETVDSGFMIKDKNTILNYTFDSIVDYLRDELESSIVHSLFKE</sequence>
<dbReference type="RefSeq" id="WP_262428465.1">
    <property type="nucleotide sequence ID" value="NZ_JACRTG010000005.1"/>
</dbReference>
<dbReference type="GO" id="GO:0046961">
    <property type="term" value="F:proton-transporting ATPase activity, rotational mechanism"/>
    <property type="evidence" value="ECO:0007669"/>
    <property type="project" value="InterPro"/>
</dbReference>
<dbReference type="SUPFAM" id="SSF160527">
    <property type="entry name" value="V-type ATPase subunit E-like"/>
    <property type="match status" value="1"/>
</dbReference>
<gene>
    <name evidence="4" type="ORF">H8707_01895</name>
</gene>
<keyword evidence="3" id="KW-0406">Ion transport</keyword>
<dbReference type="Gene3D" id="1.20.5.620">
    <property type="entry name" value="F1F0 ATP synthase subunit B, membrane domain"/>
    <property type="match status" value="1"/>
</dbReference>
<evidence type="ECO:0008006" key="6">
    <source>
        <dbReference type="Google" id="ProtNLM"/>
    </source>
</evidence>
<comment type="caution">
    <text evidence="4">The sequence shown here is derived from an EMBL/GenBank/DDBJ whole genome shotgun (WGS) entry which is preliminary data.</text>
</comment>
<accession>A0A926III4</accession>
<evidence type="ECO:0000256" key="3">
    <source>
        <dbReference type="ARBA" id="ARBA00023065"/>
    </source>
</evidence>